<accession>A0A2P7YNT0</accession>
<proteinExistence type="inferred from homology"/>
<dbReference type="GO" id="GO:0046872">
    <property type="term" value="F:metal ion binding"/>
    <property type="evidence" value="ECO:0007669"/>
    <property type="project" value="UniProtKB-KW"/>
</dbReference>
<dbReference type="PANTHER" id="PTHR13337:SF2">
    <property type="entry name" value="SUCCINATE DEHYDROGENASE [UBIQUINONE] CYTOCHROME B SMALL SUBUNIT, MITOCHONDRIAL"/>
    <property type="match status" value="1"/>
</dbReference>
<keyword evidence="6 12" id="KW-0809">Transit peptide</keyword>
<dbReference type="RefSeq" id="XP_024713150.1">
    <property type="nucleotide sequence ID" value="XM_024858663.1"/>
</dbReference>
<dbReference type="InterPro" id="IPR007992">
    <property type="entry name" value="CybS"/>
</dbReference>
<comment type="caution">
    <text evidence="13">The sequence shown here is derived from an EMBL/GenBank/DDBJ whole genome shotgun (WGS) entry which is preliminary data.</text>
</comment>
<reference evidence="13 14" key="1">
    <citation type="submission" date="2018-03" db="EMBL/GenBank/DDBJ databases">
        <title>Candida pseudohaemulonii genome assembly and annotation.</title>
        <authorList>
            <person name="Munoz J.F."/>
            <person name="Gade L.G."/>
            <person name="Chow N.A."/>
            <person name="Litvintseva A.P."/>
            <person name="Loparev V.N."/>
            <person name="Cuomo C.A."/>
        </authorList>
    </citation>
    <scope>NUCLEOTIDE SEQUENCE [LARGE SCALE GENOMIC DNA]</scope>
    <source>
        <strain evidence="13 14">B12108</strain>
    </source>
</reference>
<dbReference type="GO" id="GO:0005743">
    <property type="term" value="C:mitochondrial inner membrane"/>
    <property type="evidence" value="ECO:0007669"/>
    <property type="project" value="UniProtKB-SubCell"/>
</dbReference>
<dbReference type="OrthoDB" id="18577at2759"/>
<evidence type="ECO:0000256" key="3">
    <source>
        <dbReference type="ARBA" id="ARBA00022448"/>
    </source>
</evidence>
<dbReference type="GeneID" id="36566711"/>
<feature type="binding site" description="axial binding residue" evidence="11">
    <location>
        <position position="128"/>
    </location>
    <ligand>
        <name>heme b</name>
        <dbReference type="ChEBI" id="CHEBI:60344"/>
        <note>ligand shared with SDHC</note>
    </ligand>
    <ligandPart>
        <name>Fe</name>
        <dbReference type="ChEBI" id="CHEBI:18248"/>
    </ligandPart>
</feature>
<dbReference type="AlphaFoldDB" id="A0A2P7YNT0"/>
<dbReference type="CDD" id="cd03496">
    <property type="entry name" value="SQR_TypeC_CybS"/>
    <property type="match status" value="1"/>
</dbReference>
<dbReference type="GO" id="GO:0006099">
    <property type="term" value="P:tricarboxylic acid cycle"/>
    <property type="evidence" value="ECO:0007669"/>
    <property type="project" value="TreeGrafter"/>
</dbReference>
<keyword evidence="11" id="KW-0408">Iron</keyword>
<gene>
    <name evidence="13" type="ORF">C7M61_003322</name>
</gene>
<comment type="subcellular location">
    <subcellularLocation>
        <location evidence="1 12">Mitochondrion inner membrane</location>
        <topology evidence="1 12">Multi-pass membrane protein</topology>
    </subcellularLocation>
</comment>
<keyword evidence="8 12" id="KW-0496">Mitochondrion</keyword>
<keyword evidence="4 12" id="KW-0812">Transmembrane</keyword>
<dbReference type="Proteomes" id="UP000241107">
    <property type="component" value="Unassembled WGS sequence"/>
</dbReference>
<feature type="transmembrane region" description="Helical" evidence="12">
    <location>
        <begin position="153"/>
        <end position="171"/>
    </location>
</feature>
<evidence type="ECO:0000256" key="8">
    <source>
        <dbReference type="ARBA" id="ARBA00023128"/>
    </source>
</evidence>
<evidence type="ECO:0000313" key="14">
    <source>
        <dbReference type="Proteomes" id="UP000241107"/>
    </source>
</evidence>
<dbReference type="STRING" id="418784.A0A2P7YNT0"/>
<evidence type="ECO:0000256" key="6">
    <source>
        <dbReference type="ARBA" id="ARBA00022946"/>
    </source>
</evidence>
<keyword evidence="14" id="KW-1185">Reference proteome</keyword>
<keyword evidence="3" id="KW-0813">Transport</keyword>
<evidence type="ECO:0000256" key="2">
    <source>
        <dbReference type="ARBA" id="ARBA00007294"/>
    </source>
</evidence>
<sequence>MKILLYKPIVRNTDTGMSLIRPLIGKTPLLQRNAVQLLTPKALVASRCLSLKPNFSKFKLNKGPPGNIVGTVNDAYKFPEPDHYHGSNHWTYDRILAMGLVPLTAFPFVMGVEFPMVDSIFCLTVLLHSYAGFKSCIIDYIPERVYGFWHRAAMKLLTLGTAVSLYGIYILETTENGLFDFVSKIYGS</sequence>
<keyword evidence="5 12" id="KW-0999">Mitochondrion inner membrane</keyword>
<keyword evidence="11" id="KW-0479">Metal-binding</keyword>
<evidence type="ECO:0000256" key="1">
    <source>
        <dbReference type="ARBA" id="ARBA00004448"/>
    </source>
</evidence>
<dbReference type="FunFam" id="1.20.1300.10:FF:000007">
    <property type="entry name" value="Succinate dehydrogenase [ubiquinone] cytochrome b small subunit"/>
    <property type="match status" value="1"/>
</dbReference>
<dbReference type="Pfam" id="PF05328">
    <property type="entry name" value="CybS"/>
    <property type="match status" value="1"/>
</dbReference>
<dbReference type="GO" id="GO:0006121">
    <property type="term" value="P:mitochondrial electron transport, succinate to ubiquinone"/>
    <property type="evidence" value="ECO:0007669"/>
    <property type="project" value="TreeGrafter"/>
</dbReference>
<dbReference type="PANTHER" id="PTHR13337">
    <property type="entry name" value="SUCCINATE DEHYDROGENASE"/>
    <property type="match status" value="1"/>
</dbReference>
<name>A0A2P7YNT0_9ASCO</name>
<evidence type="ECO:0000256" key="5">
    <source>
        <dbReference type="ARBA" id="ARBA00022792"/>
    </source>
</evidence>
<evidence type="ECO:0000256" key="12">
    <source>
        <dbReference type="RuleBase" id="RU364031"/>
    </source>
</evidence>
<dbReference type="GO" id="GO:0098796">
    <property type="term" value="C:membrane protein complex"/>
    <property type="evidence" value="ECO:0007669"/>
    <property type="project" value="UniProtKB-ARBA"/>
</dbReference>
<feature type="binding site" evidence="10">
    <location>
        <position position="140"/>
    </location>
    <ligand>
        <name>a ubiquinone</name>
        <dbReference type="ChEBI" id="CHEBI:16389"/>
        <note>ligand shared with IP/SDHB</note>
    </ligand>
</feature>
<dbReference type="GO" id="GO:0048039">
    <property type="term" value="F:ubiquinone binding"/>
    <property type="evidence" value="ECO:0007669"/>
    <property type="project" value="TreeGrafter"/>
</dbReference>
<dbReference type="VEuPathDB" id="FungiDB:C7M61_003322"/>
<evidence type="ECO:0000256" key="11">
    <source>
        <dbReference type="PIRSR" id="PIRSR607992-2"/>
    </source>
</evidence>
<dbReference type="InterPro" id="IPR034804">
    <property type="entry name" value="SQR/QFR_C/D"/>
</dbReference>
<evidence type="ECO:0000256" key="7">
    <source>
        <dbReference type="ARBA" id="ARBA00022989"/>
    </source>
</evidence>
<dbReference type="GO" id="GO:0020037">
    <property type="term" value="F:heme binding"/>
    <property type="evidence" value="ECO:0007669"/>
    <property type="project" value="TreeGrafter"/>
</dbReference>
<evidence type="ECO:0000256" key="9">
    <source>
        <dbReference type="ARBA" id="ARBA00023136"/>
    </source>
</evidence>
<keyword evidence="7 12" id="KW-1133">Transmembrane helix</keyword>
<comment type="caution">
    <text evidence="12">Lacks conserved residue(s) required for the propagation of feature annotation.</text>
</comment>
<evidence type="ECO:0000313" key="13">
    <source>
        <dbReference type="EMBL" id="PSK37615.1"/>
    </source>
</evidence>
<evidence type="ECO:0000256" key="10">
    <source>
        <dbReference type="PIRSR" id="PIRSR607992-1"/>
    </source>
</evidence>
<organism evidence="13 14">
    <name type="scientific">Candidozyma pseudohaemuli</name>
    <dbReference type="NCBI Taxonomy" id="418784"/>
    <lineage>
        <taxon>Eukaryota</taxon>
        <taxon>Fungi</taxon>
        <taxon>Dikarya</taxon>
        <taxon>Ascomycota</taxon>
        <taxon>Saccharomycotina</taxon>
        <taxon>Pichiomycetes</taxon>
        <taxon>Metschnikowiaceae</taxon>
        <taxon>Candidozyma</taxon>
    </lineage>
</organism>
<dbReference type="SUPFAM" id="SSF81343">
    <property type="entry name" value="Fumarate reductase respiratory complex transmembrane subunits"/>
    <property type="match status" value="1"/>
</dbReference>
<keyword evidence="9 12" id="KW-0472">Membrane</keyword>
<dbReference type="EMBL" id="PYFQ01000008">
    <property type="protein sequence ID" value="PSK37615.1"/>
    <property type="molecule type" value="Genomic_DNA"/>
</dbReference>
<protein>
    <recommendedName>
        <fullName evidence="12">Succinate dehydrogenase [ubiquinone] cytochrome b small subunit</fullName>
    </recommendedName>
</protein>
<evidence type="ECO:0000256" key="4">
    <source>
        <dbReference type="ARBA" id="ARBA00022692"/>
    </source>
</evidence>
<dbReference type="Gene3D" id="1.20.1300.10">
    <property type="entry name" value="Fumarate reductase/succinate dehydrogenase, transmembrane subunit"/>
    <property type="match status" value="1"/>
</dbReference>
<comment type="similarity">
    <text evidence="2 12">Belongs to the CybS family.</text>
</comment>